<feature type="transmembrane region" description="Helical" evidence="6">
    <location>
        <begin position="219"/>
        <end position="238"/>
    </location>
</feature>
<keyword evidence="4 6" id="KW-1133">Transmembrane helix</keyword>
<feature type="transmembrane region" description="Helical" evidence="6">
    <location>
        <begin position="250"/>
        <end position="272"/>
    </location>
</feature>
<proteinExistence type="inferred from homology"/>
<sequence length="305" mass="33588">MHTVSGRSVFGFSLAMLTSIMWGVLPIALKDVLTDVDPYTITFFRFMSSGLILACWLSFRGGLPTARQFNRPIAIGVFVAALSLSLNYGGYLIGLDYLEPKAAQVIIQLAPFLLLIGSVIWFKEQFSMWQSLGAITLLVGLMLFFNQRAAELIAGLGSYTLGVLWIVFAAFTWAVYALIQKGLLRHFTSVQLLMVFNLFGGIAFLFLATPSQVLALNAWQWAMLIFCCLNTVIAYGAFAEAMNHWQASKVSAVLAITPLITIVVIDILAWWLPQYYQAEQLNMLAMFGAAMVIVGSIVAALGKRT</sequence>
<evidence type="ECO:0000256" key="2">
    <source>
        <dbReference type="ARBA" id="ARBA00007362"/>
    </source>
</evidence>
<keyword evidence="9" id="KW-1185">Reference proteome</keyword>
<dbReference type="RefSeq" id="WP_087504899.1">
    <property type="nucleotide sequence ID" value="NZ_BMDX01000003.1"/>
</dbReference>
<evidence type="ECO:0000259" key="7">
    <source>
        <dbReference type="Pfam" id="PF00892"/>
    </source>
</evidence>
<keyword evidence="5 6" id="KW-0472">Membrane</keyword>
<evidence type="ECO:0000256" key="3">
    <source>
        <dbReference type="ARBA" id="ARBA00022692"/>
    </source>
</evidence>
<dbReference type="Pfam" id="PF00892">
    <property type="entry name" value="EamA"/>
    <property type="match status" value="2"/>
</dbReference>
<dbReference type="PANTHER" id="PTHR32322:SF2">
    <property type="entry name" value="EAMA DOMAIN-CONTAINING PROTEIN"/>
    <property type="match status" value="1"/>
</dbReference>
<evidence type="ECO:0000313" key="9">
    <source>
        <dbReference type="Proteomes" id="UP000619743"/>
    </source>
</evidence>
<feature type="transmembrane region" description="Helical" evidence="6">
    <location>
        <begin position="41"/>
        <end position="59"/>
    </location>
</feature>
<protein>
    <submittedName>
        <fullName evidence="8">Membrane protein</fullName>
    </submittedName>
</protein>
<accession>A0A8J2XN98</accession>
<comment type="similarity">
    <text evidence="2">Belongs to the EamA transporter family.</text>
</comment>
<gene>
    <name evidence="8" type="ORF">GCM10011369_09940</name>
</gene>
<dbReference type="InterPro" id="IPR050638">
    <property type="entry name" value="AA-Vitamin_Transporters"/>
</dbReference>
<dbReference type="Gene3D" id="1.10.3730.20">
    <property type="match status" value="1"/>
</dbReference>
<feature type="transmembrane region" description="Helical" evidence="6">
    <location>
        <begin position="129"/>
        <end position="146"/>
    </location>
</feature>
<feature type="transmembrane region" description="Helical" evidence="6">
    <location>
        <begin position="284"/>
        <end position="302"/>
    </location>
</feature>
<dbReference type="InterPro" id="IPR000620">
    <property type="entry name" value="EamA_dom"/>
</dbReference>
<dbReference type="AlphaFoldDB" id="A0A8J2XN98"/>
<reference evidence="9" key="1">
    <citation type="journal article" date="2019" name="Int. J. Syst. Evol. Microbiol.">
        <title>The Global Catalogue of Microorganisms (GCM) 10K type strain sequencing project: providing services to taxonomists for standard genome sequencing and annotation.</title>
        <authorList>
            <consortium name="The Broad Institute Genomics Platform"/>
            <consortium name="The Broad Institute Genome Sequencing Center for Infectious Disease"/>
            <person name="Wu L."/>
            <person name="Ma J."/>
        </authorList>
    </citation>
    <scope>NUCLEOTIDE SEQUENCE [LARGE SCALE GENOMIC DNA]</scope>
    <source>
        <strain evidence="9">CGMCC 1.10130</strain>
    </source>
</reference>
<dbReference type="Proteomes" id="UP000619743">
    <property type="component" value="Unassembled WGS sequence"/>
</dbReference>
<feature type="transmembrane region" description="Helical" evidence="6">
    <location>
        <begin position="71"/>
        <end position="93"/>
    </location>
</feature>
<feature type="transmembrane region" description="Helical" evidence="6">
    <location>
        <begin position="190"/>
        <end position="207"/>
    </location>
</feature>
<evidence type="ECO:0000256" key="1">
    <source>
        <dbReference type="ARBA" id="ARBA00004141"/>
    </source>
</evidence>
<evidence type="ECO:0000256" key="6">
    <source>
        <dbReference type="SAM" id="Phobius"/>
    </source>
</evidence>
<feature type="transmembrane region" description="Helical" evidence="6">
    <location>
        <begin position="152"/>
        <end position="178"/>
    </location>
</feature>
<organism evidence="8 9">
    <name type="scientific">Neiella marina</name>
    <dbReference type="NCBI Taxonomy" id="508461"/>
    <lineage>
        <taxon>Bacteria</taxon>
        <taxon>Pseudomonadati</taxon>
        <taxon>Pseudomonadota</taxon>
        <taxon>Gammaproteobacteria</taxon>
        <taxon>Alteromonadales</taxon>
        <taxon>Echinimonadaceae</taxon>
        <taxon>Neiella</taxon>
    </lineage>
</organism>
<evidence type="ECO:0000256" key="4">
    <source>
        <dbReference type="ARBA" id="ARBA00022989"/>
    </source>
</evidence>
<feature type="domain" description="EamA" evidence="7">
    <location>
        <begin position="10"/>
        <end position="145"/>
    </location>
</feature>
<dbReference type="EMBL" id="BMDX01000003">
    <property type="protein sequence ID" value="GGA70247.1"/>
    <property type="molecule type" value="Genomic_DNA"/>
</dbReference>
<feature type="transmembrane region" description="Helical" evidence="6">
    <location>
        <begin position="9"/>
        <end position="29"/>
    </location>
</feature>
<dbReference type="SUPFAM" id="SSF103481">
    <property type="entry name" value="Multidrug resistance efflux transporter EmrE"/>
    <property type="match status" value="2"/>
</dbReference>
<comment type="caution">
    <text evidence="8">The sequence shown here is derived from an EMBL/GenBank/DDBJ whole genome shotgun (WGS) entry which is preliminary data.</text>
</comment>
<dbReference type="InterPro" id="IPR037185">
    <property type="entry name" value="EmrE-like"/>
</dbReference>
<keyword evidence="3 6" id="KW-0812">Transmembrane</keyword>
<comment type="subcellular location">
    <subcellularLocation>
        <location evidence="1">Membrane</location>
        <topology evidence="1">Multi-pass membrane protein</topology>
    </subcellularLocation>
</comment>
<feature type="transmembrane region" description="Helical" evidence="6">
    <location>
        <begin position="105"/>
        <end position="122"/>
    </location>
</feature>
<feature type="domain" description="EamA" evidence="7">
    <location>
        <begin position="161"/>
        <end position="299"/>
    </location>
</feature>
<dbReference type="OrthoDB" id="8479066at2"/>
<dbReference type="GO" id="GO:0016020">
    <property type="term" value="C:membrane"/>
    <property type="evidence" value="ECO:0007669"/>
    <property type="project" value="UniProtKB-SubCell"/>
</dbReference>
<name>A0A8J2XN98_9GAMM</name>
<dbReference type="PANTHER" id="PTHR32322">
    <property type="entry name" value="INNER MEMBRANE TRANSPORTER"/>
    <property type="match status" value="1"/>
</dbReference>
<evidence type="ECO:0000313" key="8">
    <source>
        <dbReference type="EMBL" id="GGA70247.1"/>
    </source>
</evidence>
<evidence type="ECO:0000256" key="5">
    <source>
        <dbReference type="ARBA" id="ARBA00023136"/>
    </source>
</evidence>